<feature type="transmembrane region" description="Helical" evidence="15">
    <location>
        <begin position="158"/>
        <end position="181"/>
    </location>
</feature>
<dbReference type="InParanoid" id="A0A5C3Q0A9"/>
<dbReference type="EC" id="1.16.1.9" evidence="3"/>
<proteinExistence type="inferred from homology"/>
<dbReference type="Gene3D" id="3.40.50.80">
    <property type="entry name" value="Nucleotide-binding domain of ferredoxin-NADP reductase (FNR) module"/>
    <property type="match status" value="1"/>
</dbReference>
<feature type="transmembrane region" description="Helical" evidence="15">
    <location>
        <begin position="82"/>
        <end position="104"/>
    </location>
</feature>
<dbReference type="PANTHER" id="PTHR32361:SF9">
    <property type="entry name" value="FERRIC REDUCTASE TRANSMEMBRANE COMPONENT 3-RELATED"/>
    <property type="match status" value="1"/>
</dbReference>
<dbReference type="SFLD" id="SFLDG01168">
    <property type="entry name" value="Ferric_reductase_subgroup_(FRE"/>
    <property type="match status" value="1"/>
</dbReference>
<dbReference type="InterPro" id="IPR017938">
    <property type="entry name" value="Riboflavin_synthase-like_b-brl"/>
</dbReference>
<dbReference type="STRING" id="1314778.A0A5C3Q0A9"/>
<organism evidence="17 18">
    <name type="scientific">Polyporus arcularius HHB13444</name>
    <dbReference type="NCBI Taxonomy" id="1314778"/>
    <lineage>
        <taxon>Eukaryota</taxon>
        <taxon>Fungi</taxon>
        <taxon>Dikarya</taxon>
        <taxon>Basidiomycota</taxon>
        <taxon>Agaricomycotina</taxon>
        <taxon>Agaricomycetes</taxon>
        <taxon>Polyporales</taxon>
        <taxon>Polyporaceae</taxon>
        <taxon>Polyporus</taxon>
    </lineage>
</organism>
<feature type="compositionally biased region" description="Low complexity" evidence="14">
    <location>
        <begin position="559"/>
        <end position="577"/>
    </location>
</feature>
<evidence type="ECO:0000256" key="10">
    <source>
        <dbReference type="ARBA" id="ARBA00023065"/>
    </source>
</evidence>
<evidence type="ECO:0000256" key="1">
    <source>
        <dbReference type="ARBA" id="ARBA00004651"/>
    </source>
</evidence>
<evidence type="ECO:0000256" key="9">
    <source>
        <dbReference type="ARBA" id="ARBA00023002"/>
    </source>
</evidence>
<dbReference type="InterPro" id="IPR017927">
    <property type="entry name" value="FAD-bd_FR_type"/>
</dbReference>
<dbReference type="EMBL" id="ML210979">
    <property type="protein sequence ID" value="TFK93578.1"/>
    <property type="molecule type" value="Genomic_DNA"/>
</dbReference>
<evidence type="ECO:0000256" key="15">
    <source>
        <dbReference type="SAM" id="Phobius"/>
    </source>
</evidence>
<evidence type="ECO:0000313" key="17">
    <source>
        <dbReference type="EMBL" id="TFK93578.1"/>
    </source>
</evidence>
<feature type="transmembrane region" description="Helical" evidence="15">
    <location>
        <begin position="201"/>
        <end position="225"/>
    </location>
</feature>
<dbReference type="AlphaFoldDB" id="A0A5C3Q0A9"/>
<dbReference type="GO" id="GO:0052851">
    <property type="term" value="F:ferric-chelate reductase (NADPH) activity"/>
    <property type="evidence" value="ECO:0007669"/>
    <property type="project" value="UniProtKB-EC"/>
</dbReference>
<evidence type="ECO:0000256" key="5">
    <source>
        <dbReference type="ARBA" id="ARBA00022475"/>
    </source>
</evidence>
<dbReference type="InterPro" id="IPR013112">
    <property type="entry name" value="FAD-bd_8"/>
</dbReference>
<evidence type="ECO:0000256" key="3">
    <source>
        <dbReference type="ARBA" id="ARBA00012668"/>
    </source>
</evidence>
<evidence type="ECO:0000256" key="8">
    <source>
        <dbReference type="ARBA" id="ARBA00022989"/>
    </source>
</evidence>
<keyword evidence="5" id="KW-1003">Cell membrane</keyword>
<protein>
    <recommendedName>
        <fullName evidence="3">ferric-chelate reductase (NADPH)</fullName>
        <ecNumber evidence="3">1.16.1.9</ecNumber>
    </recommendedName>
</protein>
<dbReference type="InterPro" id="IPR051410">
    <property type="entry name" value="Ferric/Cupric_Reductase"/>
</dbReference>
<dbReference type="InterPro" id="IPR013121">
    <property type="entry name" value="Fe_red_NAD-bd_6"/>
</dbReference>
<dbReference type="SUPFAM" id="SSF52343">
    <property type="entry name" value="Ferredoxin reductase-like, C-terminal NADP-linked domain"/>
    <property type="match status" value="1"/>
</dbReference>
<comment type="similarity">
    <text evidence="2">Belongs to the ferric reductase (FRE) family.</text>
</comment>
<feature type="region of interest" description="Disordered" evidence="14">
    <location>
        <begin position="550"/>
        <end position="592"/>
    </location>
</feature>
<keyword evidence="4" id="KW-0813">Transport</keyword>
<keyword evidence="10" id="KW-0406">Ion transport</keyword>
<name>A0A5C3Q0A9_9APHY</name>
<dbReference type="CDD" id="cd06186">
    <property type="entry name" value="NOX_Duox_like_FAD_NADP"/>
    <property type="match status" value="1"/>
</dbReference>
<dbReference type="GO" id="GO:0006879">
    <property type="term" value="P:intracellular iron ion homeostasis"/>
    <property type="evidence" value="ECO:0007669"/>
    <property type="project" value="TreeGrafter"/>
</dbReference>
<sequence length="702" mass="75339">MSSQHRHASDSAPAAASSSSVVAVAASSTAARAGGHAASSTASQATGHGGGGGRSSVSRSLGCSCVLAPGLTSASLQSHPEYVWYGILALLALATIANACYLSWVTYRRYRARRGASAPSKATSADGARGVSLRRVPQAVLSASRIFGFRWRIPGLELMIVEVLFTVAYVGACLAWCFAPVDGLTYPTNLTGRSWGTRTGMMATIQLPFIVLLAMKNNAITWLTGIGHEKLNLMHRVVSRCILILTWLHFGGMYLRSPAKLINEGWKIAGLVGAIAQTITTLISVKWFRRRFYETFYVSHVVLILIFLVSIHVHVVPVRCDKYIWGVWAIWLVDRLFRGARYILLNLVLRPTRSVARIETIGADGLRITLRRRVPGGWTAGQHVFLAFPSLGLQSHPFTIGNMCDPQGERAEAEMVFIVRAMRGQTRILMDRAEPTGCCEIPAMIDGPYGHPEDIRPFSTCVFIAGGTGVTYTIARMHQLFRDLNASDACAQRVVFVWAVRTQTEYEWIAADLEKILAEAPPSLSLAVDIYLTGGSGSLGALPTLSKDFGPDLEKGPLSPASDSSSSKSKTASSSESGCETPITPSTPDTPVSYGACTLKKPDAAYFTSGSTTPTTECLPADGAFPLAQGPGAIRKRCGRPDVYRILEEEVAASRGAVAVDVSGPDRLVADVRNALCAPFAGPVAALRGAPTVMLSVEQFRM</sequence>
<dbReference type="PANTHER" id="PTHR32361">
    <property type="entry name" value="FERRIC/CUPRIC REDUCTASE TRANSMEMBRANE COMPONENT"/>
    <property type="match status" value="1"/>
</dbReference>
<dbReference type="Pfam" id="PF01794">
    <property type="entry name" value="Ferric_reduct"/>
    <property type="match status" value="1"/>
</dbReference>
<comment type="subcellular location">
    <subcellularLocation>
        <location evidence="1">Cell membrane</location>
        <topology evidence="1">Multi-pass membrane protein</topology>
    </subcellularLocation>
</comment>
<keyword evidence="8 15" id="KW-1133">Transmembrane helix</keyword>
<gene>
    <name evidence="17" type="ORF">K466DRAFT_91429</name>
</gene>
<keyword evidence="9" id="KW-0560">Oxidoreductase</keyword>
<dbReference type="Proteomes" id="UP000308197">
    <property type="component" value="Unassembled WGS sequence"/>
</dbReference>
<dbReference type="SUPFAM" id="SSF63380">
    <property type="entry name" value="Riboflavin synthase domain-like"/>
    <property type="match status" value="1"/>
</dbReference>
<dbReference type="InterPro" id="IPR013130">
    <property type="entry name" value="Fe3_Rdtase_TM_dom"/>
</dbReference>
<accession>A0A5C3Q0A9</accession>
<evidence type="ECO:0000256" key="13">
    <source>
        <dbReference type="ARBA" id="ARBA00048483"/>
    </source>
</evidence>
<feature type="domain" description="FAD-binding FR-type" evidence="16">
    <location>
        <begin position="348"/>
        <end position="455"/>
    </location>
</feature>
<feature type="transmembrane region" description="Helical" evidence="15">
    <location>
        <begin position="295"/>
        <end position="317"/>
    </location>
</feature>
<evidence type="ECO:0000256" key="4">
    <source>
        <dbReference type="ARBA" id="ARBA00022448"/>
    </source>
</evidence>
<dbReference type="Pfam" id="PF08022">
    <property type="entry name" value="FAD_binding_8"/>
    <property type="match status" value="1"/>
</dbReference>
<evidence type="ECO:0000256" key="6">
    <source>
        <dbReference type="ARBA" id="ARBA00022692"/>
    </source>
</evidence>
<keyword evidence="18" id="KW-1185">Reference proteome</keyword>
<evidence type="ECO:0000256" key="7">
    <source>
        <dbReference type="ARBA" id="ARBA00022982"/>
    </source>
</evidence>
<keyword evidence="12" id="KW-0325">Glycoprotein</keyword>
<dbReference type="GO" id="GO:0005886">
    <property type="term" value="C:plasma membrane"/>
    <property type="evidence" value="ECO:0007669"/>
    <property type="project" value="UniProtKB-SubCell"/>
</dbReference>
<reference evidence="17 18" key="1">
    <citation type="journal article" date="2019" name="Nat. Ecol. Evol.">
        <title>Megaphylogeny resolves global patterns of mushroom evolution.</title>
        <authorList>
            <person name="Varga T."/>
            <person name="Krizsan K."/>
            <person name="Foldi C."/>
            <person name="Dima B."/>
            <person name="Sanchez-Garcia M."/>
            <person name="Sanchez-Ramirez S."/>
            <person name="Szollosi G.J."/>
            <person name="Szarkandi J.G."/>
            <person name="Papp V."/>
            <person name="Albert L."/>
            <person name="Andreopoulos W."/>
            <person name="Angelini C."/>
            <person name="Antonin V."/>
            <person name="Barry K.W."/>
            <person name="Bougher N.L."/>
            <person name="Buchanan P."/>
            <person name="Buyck B."/>
            <person name="Bense V."/>
            <person name="Catcheside P."/>
            <person name="Chovatia M."/>
            <person name="Cooper J."/>
            <person name="Damon W."/>
            <person name="Desjardin D."/>
            <person name="Finy P."/>
            <person name="Geml J."/>
            <person name="Haridas S."/>
            <person name="Hughes K."/>
            <person name="Justo A."/>
            <person name="Karasinski D."/>
            <person name="Kautmanova I."/>
            <person name="Kiss B."/>
            <person name="Kocsube S."/>
            <person name="Kotiranta H."/>
            <person name="LaButti K.M."/>
            <person name="Lechner B.E."/>
            <person name="Liimatainen K."/>
            <person name="Lipzen A."/>
            <person name="Lukacs Z."/>
            <person name="Mihaltcheva S."/>
            <person name="Morgado L.N."/>
            <person name="Niskanen T."/>
            <person name="Noordeloos M.E."/>
            <person name="Ohm R.A."/>
            <person name="Ortiz-Santana B."/>
            <person name="Ovrebo C."/>
            <person name="Racz N."/>
            <person name="Riley R."/>
            <person name="Savchenko A."/>
            <person name="Shiryaev A."/>
            <person name="Soop K."/>
            <person name="Spirin V."/>
            <person name="Szebenyi C."/>
            <person name="Tomsovsky M."/>
            <person name="Tulloss R.E."/>
            <person name="Uehling J."/>
            <person name="Grigoriev I.V."/>
            <person name="Vagvolgyi C."/>
            <person name="Papp T."/>
            <person name="Martin F.M."/>
            <person name="Miettinen O."/>
            <person name="Hibbett D.S."/>
            <person name="Nagy L.G."/>
        </authorList>
    </citation>
    <scope>NUCLEOTIDE SEQUENCE [LARGE SCALE GENOMIC DNA]</scope>
    <source>
        <strain evidence="17 18">HHB13444</strain>
    </source>
</reference>
<evidence type="ECO:0000256" key="2">
    <source>
        <dbReference type="ARBA" id="ARBA00006278"/>
    </source>
</evidence>
<dbReference type="PROSITE" id="PS51384">
    <property type="entry name" value="FAD_FR"/>
    <property type="match status" value="1"/>
</dbReference>
<comment type="catalytic activity">
    <reaction evidence="13">
        <text>2 a Fe(II)-siderophore + NADP(+) + H(+) = 2 a Fe(III)-siderophore + NADPH</text>
        <dbReference type="Rhea" id="RHEA:28795"/>
        <dbReference type="Rhea" id="RHEA-COMP:11342"/>
        <dbReference type="Rhea" id="RHEA-COMP:11344"/>
        <dbReference type="ChEBI" id="CHEBI:15378"/>
        <dbReference type="ChEBI" id="CHEBI:29033"/>
        <dbReference type="ChEBI" id="CHEBI:29034"/>
        <dbReference type="ChEBI" id="CHEBI:57783"/>
        <dbReference type="ChEBI" id="CHEBI:58349"/>
        <dbReference type="EC" id="1.16.1.9"/>
    </reaction>
</comment>
<evidence type="ECO:0000313" key="18">
    <source>
        <dbReference type="Proteomes" id="UP000308197"/>
    </source>
</evidence>
<dbReference type="Pfam" id="PF08030">
    <property type="entry name" value="NAD_binding_6"/>
    <property type="match status" value="1"/>
</dbReference>
<keyword evidence="6 15" id="KW-0812">Transmembrane</keyword>
<keyword evidence="11 15" id="KW-0472">Membrane</keyword>
<dbReference type="InterPro" id="IPR039261">
    <property type="entry name" value="FNR_nucleotide-bd"/>
</dbReference>
<evidence type="ECO:0000259" key="16">
    <source>
        <dbReference type="PROSITE" id="PS51384"/>
    </source>
</evidence>
<dbReference type="SFLD" id="SFLDS00052">
    <property type="entry name" value="Ferric_Reductase_Domain"/>
    <property type="match status" value="1"/>
</dbReference>
<evidence type="ECO:0000256" key="14">
    <source>
        <dbReference type="SAM" id="MobiDB-lite"/>
    </source>
</evidence>
<dbReference type="GO" id="GO:0006826">
    <property type="term" value="P:iron ion transport"/>
    <property type="evidence" value="ECO:0007669"/>
    <property type="project" value="TreeGrafter"/>
</dbReference>
<dbReference type="GO" id="GO:0015677">
    <property type="term" value="P:copper ion import"/>
    <property type="evidence" value="ECO:0007669"/>
    <property type="project" value="TreeGrafter"/>
</dbReference>
<evidence type="ECO:0000256" key="11">
    <source>
        <dbReference type="ARBA" id="ARBA00023136"/>
    </source>
</evidence>
<keyword evidence="7" id="KW-0249">Electron transport</keyword>
<evidence type="ECO:0000256" key="12">
    <source>
        <dbReference type="ARBA" id="ARBA00023180"/>
    </source>
</evidence>